<dbReference type="OrthoDB" id="6278121at2759"/>
<accession>A0A0N8E6G7</accession>
<protein>
    <submittedName>
        <fullName evidence="4">Low affinity cationic amino acid transporter</fullName>
    </submittedName>
</protein>
<dbReference type="InterPro" id="IPR045860">
    <property type="entry name" value="Snake_toxin-like_sf"/>
</dbReference>
<evidence type="ECO:0000256" key="1">
    <source>
        <dbReference type="ARBA" id="ARBA00004613"/>
    </source>
</evidence>
<evidence type="ECO:0000313" key="4">
    <source>
        <dbReference type="EMBL" id="JAN37605.1"/>
    </source>
</evidence>
<dbReference type="PANTHER" id="PTHR20914:SF9">
    <property type="entry name" value="COILED, ISOFORM A"/>
    <property type="match status" value="1"/>
</dbReference>
<dbReference type="InterPro" id="IPR050918">
    <property type="entry name" value="CNF-like_PLA2_Inhibitor"/>
</dbReference>
<evidence type="ECO:0000259" key="3">
    <source>
        <dbReference type="Pfam" id="PF00087"/>
    </source>
</evidence>
<feature type="domain" description="Snake toxin/toxin-like" evidence="3">
    <location>
        <begin position="44"/>
        <end position="136"/>
    </location>
</feature>
<dbReference type="SUPFAM" id="SSF57302">
    <property type="entry name" value="Snake toxin-like"/>
    <property type="match status" value="1"/>
</dbReference>
<dbReference type="InterPro" id="IPR035076">
    <property type="entry name" value="Toxin/TOLIP"/>
</dbReference>
<comment type="subcellular location">
    <subcellularLocation>
        <location evidence="1">Secreted</location>
    </subcellularLocation>
</comment>
<proteinExistence type="predicted"/>
<organism evidence="4">
    <name type="scientific">Daphnia magna</name>
    <dbReference type="NCBI Taxonomy" id="35525"/>
    <lineage>
        <taxon>Eukaryota</taxon>
        <taxon>Metazoa</taxon>
        <taxon>Ecdysozoa</taxon>
        <taxon>Arthropoda</taxon>
        <taxon>Crustacea</taxon>
        <taxon>Branchiopoda</taxon>
        <taxon>Diplostraca</taxon>
        <taxon>Cladocera</taxon>
        <taxon>Anomopoda</taxon>
        <taxon>Daphniidae</taxon>
        <taxon>Daphnia</taxon>
    </lineage>
</organism>
<reference evidence="4" key="1">
    <citation type="submission" date="2015-10" db="EMBL/GenBank/DDBJ databases">
        <title>EvidentialGene: Evidence-directed Construction of Complete mRNA Transcriptomes without Genomes.</title>
        <authorList>
            <person name="Gilbert D.G."/>
        </authorList>
    </citation>
    <scope>NUCLEOTIDE SEQUENCE</scope>
</reference>
<dbReference type="AlphaFoldDB" id="A0A0N8E6G7"/>
<dbReference type="EMBL" id="GDIQ01057132">
    <property type="protein sequence ID" value="JAN37605.1"/>
    <property type="molecule type" value="Transcribed_RNA"/>
</dbReference>
<sequence>MSETIFAECEGLLIFPAVWEETVNRKFVAVIFYFVLFFNFGDSLECYVCTTQNGNTEKCLRTIRTCEPGEDYCLTTIAWGSHPYWTINADKQYYVSKQCATKSFCEKTWNETLPYCERIWYLDWRCSECCQGDRCNYFVTLTGASLHSSLHLIFIGVLAIFAYIYVGRS</sequence>
<dbReference type="Pfam" id="PF00087">
    <property type="entry name" value="Toxin_TOLIP"/>
    <property type="match status" value="1"/>
</dbReference>
<dbReference type="GO" id="GO:0005576">
    <property type="term" value="C:extracellular region"/>
    <property type="evidence" value="ECO:0007669"/>
    <property type="project" value="UniProtKB-SubCell"/>
</dbReference>
<name>A0A0N8E6G7_9CRUS</name>
<dbReference type="CDD" id="cd23599">
    <property type="entry name" value="TFP_LU_ECD_Cold"/>
    <property type="match status" value="1"/>
</dbReference>
<dbReference type="PANTHER" id="PTHR20914">
    <property type="entry name" value="LY6/PLAUR DOMAIN-CONTAINING PROTEIN 8"/>
    <property type="match status" value="1"/>
</dbReference>
<dbReference type="Gene3D" id="2.10.60.10">
    <property type="entry name" value="CD59"/>
    <property type="match status" value="1"/>
</dbReference>
<evidence type="ECO:0000256" key="2">
    <source>
        <dbReference type="ARBA" id="ARBA00022525"/>
    </source>
</evidence>
<keyword evidence="2" id="KW-0964">Secreted</keyword>